<gene>
    <name evidence="2" type="ORF">BO94DRAFT_549076</name>
</gene>
<dbReference type="RefSeq" id="XP_025464449.1">
    <property type="nucleotide sequence ID" value="XM_025613427.1"/>
</dbReference>
<name>A0A317VW92_9EURO</name>
<evidence type="ECO:0000313" key="3">
    <source>
        <dbReference type="Proteomes" id="UP000246702"/>
    </source>
</evidence>
<accession>A0A317VW92</accession>
<comment type="caution">
    <text evidence="2">The sequence shown here is derived from an EMBL/GenBank/DDBJ whole genome shotgun (WGS) entry which is preliminary data.</text>
</comment>
<proteinExistence type="predicted"/>
<dbReference type="Proteomes" id="UP000246702">
    <property type="component" value="Unassembled WGS sequence"/>
</dbReference>
<dbReference type="GeneID" id="37115570"/>
<feature type="region of interest" description="Disordered" evidence="1">
    <location>
        <begin position="132"/>
        <end position="151"/>
    </location>
</feature>
<sequence length="215" mass="24344">MALIGNSFRPYLYKRSPCSGNILLWSEIEDDSPLPRRKFDPPDPESIVRHRTQCAINRNSSSIFRTVKVVRLVKACRDGLLSLLLPVHRTLMYEATILWLVLASRGKCNNSSPVSSWLLGVFWVRWKGVSKDDSRSYEGASDSTRETHGTSRSLQEMGALCAEAFHDHPIEALFEHSRHGRYRSPHDEADIVGSYLSMKLRVVLSNIMATVISSR</sequence>
<keyword evidence="3" id="KW-1185">Reference proteome</keyword>
<organism evidence="2 3">
    <name type="scientific">Aspergillus sclerotioniger CBS 115572</name>
    <dbReference type="NCBI Taxonomy" id="1450535"/>
    <lineage>
        <taxon>Eukaryota</taxon>
        <taxon>Fungi</taxon>
        <taxon>Dikarya</taxon>
        <taxon>Ascomycota</taxon>
        <taxon>Pezizomycotina</taxon>
        <taxon>Eurotiomycetes</taxon>
        <taxon>Eurotiomycetidae</taxon>
        <taxon>Eurotiales</taxon>
        <taxon>Aspergillaceae</taxon>
        <taxon>Aspergillus</taxon>
        <taxon>Aspergillus subgen. Circumdati</taxon>
    </lineage>
</organism>
<evidence type="ECO:0000256" key="1">
    <source>
        <dbReference type="SAM" id="MobiDB-lite"/>
    </source>
</evidence>
<protein>
    <submittedName>
        <fullName evidence="2">Uncharacterized protein</fullName>
    </submittedName>
</protein>
<dbReference type="AlphaFoldDB" id="A0A317VW92"/>
<evidence type="ECO:0000313" key="2">
    <source>
        <dbReference type="EMBL" id="PWY77262.1"/>
    </source>
</evidence>
<dbReference type="EMBL" id="MSFK01000026">
    <property type="protein sequence ID" value="PWY77262.1"/>
    <property type="molecule type" value="Genomic_DNA"/>
</dbReference>
<reference evidence="2 3" key="1">
    <citation type="submission" date="2016-12" db="EMBL/GenBank/DDBJ databases">
        <title>The genomes of Aspergillus section Nigri reveals drivers in fungal speciation.</title>
        <authorList>
            <consortium name="DOE Joint Genome Institute"/>
            <person name="Vesth T.C."/>
            <person name="Nybo J."/>
            <person name="Theobald S."/>
            <person name="Brandl J."/>
            <person name="Frisvad J.C."/>
            <person name="Nielsen K.F."/>
            <person name="Lyhne E.K."/>
            <person name="Kogle M.E."/>
            <person name="Kuo A."/>
            <person name="Riley R."/>
            <person name="Clum A."/>
            <person name="Nolan M."/>
            <person name="Lipzen A."/>
            <person name="Salamov A."/>
            <person name="Henrissat B."/>
            <person name="Wiebenga A."/>
            <person name="De Vries R.P."/>
            <person name="Grigoriev I.V."/>
            <person name="Mortensen U.H."/>
            <person name="Andersen M.R."/>
            <person name="Baker S.E."/>
        </authorList>
    </citation>
    <scope>NUCLEOTIDE SEQUENCE [LARGE SCALE GENOMIC DNA]</scope>
    <source>
        <strain evidence="2 3">CBS 115572</strain>
    </source>
</reference>